<dbReference type="PANTHER" id="PTHR30606:SF10">
    <property type="entry name" value="PHOSPHATIDYLINOSITOL MANNOSIDE ACYLTRANSFERASE"/>
    <property type="match status" value="1"/>
</dbReference>
<accession>A0A2A4CUH5</accession>
<organism evidence="7 8">
    <name type="scientific">Pseudothioclava arenosa</name>
    <dbReference type="NCBI Taxonomy" id="1795308"/>
    <lineage>
        <taxon>Bacteria</taxon>
        <taxon>Pseudomonadati</taxon>
        <taxon>Pseudomonadota</taxon>
        <taxon>Alphaproteobacteria</taxon>
        <taxon>Rhodobacterales</taxon>
        <taxon>Paracoccaceae</taxon>
        <taxon>Pseudothioclava</taxon>
    </lineage>
</organism>
<evidence type="ECO:0000256" key="5">
    <source>
        <dbReference type="ARBA" id="ARBA00023136"/>
    </source>
</evidence>
<dbReference type="GO" id="GO:0005886">
    <property type="term" value="C:plasma membrane"/>
    <property type="evidence" value="ECO:0007669"/>
    <property type="project" value="UniProtKB-SubCell"/>
</dbReference>
<evidence type="ECO:0000256" key="4">
    <source>
        <dbReference type="ARBA" id="ARBA00022679"/>
    </source>
</evidence>
<evidence type="ECO:0000256" key="3">
    <source>
        <dbReference type="ARBA" id="ARBA00022519"/>
    </source>
</evidence>
<dbReference type="PIRSF" id="PIRSF026649">
    <property type="entry name" value="MsbB"/>
    <property type="match status" value="1"/>
</dbReference>
<dbReference type="AlphaFoldDB" id="A0A2A4CUH5"/>
<keyword evidence="5" id="KW-0472">Membrane</keyword>
<keyword evidence="2" id="KW-1003">Cell membrane</keyword>
<name>A0A2A4CUH5_9RHOB</name>
<reference evidence="7 8" key="1">
    <citation type="submission" date="2017-09" db="EMBL/GenBank/DDBJ databases">
        <title>A multilocus sequence analysis scheme for characterization of bacteria in the genus Thioclava.</title>
        <authorList>
            <person name="Liu Y."/>
            <person name="Shao Z."/>
        </authorList>
    </citation>
    <scope>NUCLEOTIDE SEQUENCE [LARGE SCALE GENOMIC DNA]</scope>
    <source>
        <strain evidence="7 8">CAU 1312</strain>
    </source>
</reference>
<dbReference type="EMBL" id="NTJD01000001">
    <property type="protein sequence ID" value="PCD78000.1"/>
    <property type="molecule type" value="Genomic_DNA"/>
</dbReference>
<gene>
    <name evidence="7" type="ORF">CLN94_01435</name>
</gene>
<dbReference type="CDD" id="cd07984">
    <property type="entry name" value="LPLAT_LABLAT-like"/>
    <property type="match status" value="1"/>
</dbReference>
<protein>
    <submittedName>
        <fullName evidence="7">Lauroyl acyltransferase</fullName>
    </submittedName>
</protein>
<keyword evidence="4 7" id="KW-0808">Transferase</keyword>
<evidence type="ECO:0000313" key="8">
    <source>
        <dbReference type="Proteomes" id="UP000243507"/>
    </source>
</evidence>
<dbReference type="GO" id="GO:0009247">
    <property type="term" value="P:glycolipid biosynthetic process"/>
    <property type="evidence" value="ECO:0007669"/>
    <property type="project" value="UniProtKB-ARBA"/>
</dbReference>
<keyword evidence="3" id="KW-0997">Cell inner membrane</keyword>
<dbReference type="Proteomes" id="UP000243507">
    <property type="component" value="Unassembled WGS sequence"/>
</dbReference>
<evidence type="ECO:0000256" key="1">
    <source>
        <dbReference type="ARBA" id="ARBA00004533"/>
    </source>
</evidence>
<keyword evidence="6 7" id="KW-0012">Acyltransferase</keyword>
<dbReference type="GO" id="GO:0016746">
    <property type="term" value="F:acyltransferase activity"/>
    <property type="evidence" value="ECO:0007669"/>
    <property type="project" value="UniProtKB-KW"/>
</dbReference>
<keyword evidence="8" id="KW-1185">Reference proteome</keyword>
<dbReference type="PANTHER" id="PTHR30606">
    <property type="entry name" value="LIPID A BIOSYNTHESIS LAUROYL ACYLTRANSFERASE"/>
    <property type="match status" value="1"/>
</dbReference>
<comment type="caution">
    <text evidence="7">The sequence shown here is derived from an EMBL/GenBank/DDBJ whole genome shotgun (WGS) entry which is preliminary data.</text>
</comment>
<comment type="subcellular location">
    <subcellularLocation>
        <location evidence="1">Cell inner membrane</location>
    </subcellularLocation>
</comment>
<evidence type="ECO:0000256" key="6">
    <source>
        <dbReference type="ARBA" id="ARBA00023315"/>
    </source>
</evidence>
<evidence type="ECO:0000313" key="7">
    <source>
        <dbReference type="EMBL" id="PCD78000.1"/>
    </source>
</evidence>
<dbReference type="OrthoDB" id="9801955at2"/>
<sequence>MAKAKSGTSLTLRERLQDWTVALVVGLLHLLPYRWRVPLAGWLAAEIVAPLTGMRRRIATNLALARPDLPEAERRRLIRAVPDNLGRFMIELFSPRDFLRVVAETPFEGPGLAAIEQATAEGRGVIAVSGHFGNYDVFRSGMIQRGYKVGGLYRPMNNRAFNTRYVRTIETLGKPLFRRGRQGFGEMLRFLRKGNMLAILHDQHMGKGEPLSFFGQPAYTALSAAQLALKHDALLVPVYAVRQPDGISFKVVLEEPIAHSDERTMMQALNDSLEARVRAHMGQWLWTHQRWKTQEREKRKARKG</sequence>
<proteinExistence type="predicted"/>
<dbReference type="Pfam" id="PF03279">
    <property type="entry name" value="Lip_A_acyltrans"/>
    <property type="match status" value="1"/>
</dbReference>
<dbReference type="InterPro" id="IPR004960">
    <property type="entry name" value="LipA_acyltrans"/>
</dbReference>
<dbReference type="RefSeq" id="WP_096430265.1">
    <property type="nucleotide sequence ID" value="NZ_NTJD01000001.1"/>
</dbReference>
<evidence type="ECO:0000256" key="2">
    <source>
        <dbReference type="ARBA" id="ARBA00022475"/>
    </source>
</evidence>